<dbReference type="Gene3D" id="3.90.1530.30">
    <property type="match status" value="1"/>
</dbReference>
<dbReference type="AlphaFoldDB" id="A0A173XBV1"/>
<dbReference type="SUPFAM" id="SSF109709">
    <property type="entry name" value="KorB DNA-binding domain-like"/>
    <property type="match status" value="1"/>
</dbReference>
<dbReference type="PANTHER" id="PTHR33375:SF1">
    <property type="entry name" value="CHROMOSOME-PARTITIONING PROTEIN PARB-RELATED"/>
    <property type="match status" value="1"/>
</dbReference>
<dbReference type="GO" id="GO:0003677">
    <property type="term" value="F:DNA binding"/>
    <property type="evidence" value="ECO:0007669"/>
    <property type="project" value="InterPro"/>
</dbReference>
<proteinExistence type="inferred from homology"/>
<dbReference type="GO" id="GO:0007059">
    <property type="term" value="P:chromosome segregation"/>
    <property type="evidence" value="ECO:0007669"/>
    <property type="project" value="UniProtKB-KW"/>
</dbReference>
<protein>
    <submittedName>
        <fullName evidence="5">Chromosome-partitioning protein parB</fullName>
    </submittedName>
</protein>
<dbReference type="InterPro" id="IPR041468">
    <property type="entry name" value="HTH_ParB/Spo0J"/>
</dbReference>
<evidence type="ECO:0000256" key="3">
    <source>
        <dbReference type="SAM" id="MobiDB-lite"/>
    </source>
</evidence>
<feature type="region of interest" description="Disordered" evidence="3">
    <location>
        <begin position="146"/>
        <end position="174"/>
    </location>
</feature>
<dbReference type="InterPro" id="IPR050336">
    <property type="entry name" value="Chromosome_partition/occlusion"/>
</dbReference>
<evidence type="ECO:0000259" key="4">
    <source>
        <dbReference type="SMART" id="SM00470"/>
    </source>
</evidence>
<feature type="domain" description="ParB-like N-terminal" evidence="4">
    <location>
        <begin position="33"/>
        <end position="123"/>
    </location>
</feature>
<dbReference type="Proteomes" id="UP000095362">
    <property type="component" value="Unassembled WGS sequence"/>
</dbReference>
<dbReference type="SUPFAM" id="SSF110849">
    <property type="entry name" value="ParB/Sulfiredoxin"/>
    <property type="match status" value="1"/>
</dbReference>
<dbReference type="Gene3D" id="1.10.10.2830">
    <property type="match status" value="1"/>
</dbReference>
<name>A0A173XBV1_9FIRM</name>
<dbReference type="EMBL" id="CYZK01000001">
    <property type="protein sequence ID" value="CUN49133.1"/>
    <property type="molecule type" value="Genomic_DNA"/>
</dbReference>
<reference evidence="5 6" key="1">
    <citation type="submission" date="2015-09" db="EMBL/GenBank/DDBJ databases">
        <authorList>
            <consortium name="Pathogen Informatics"/>
        </authorList>
    </citation>
    <scope>NUCLEOTIDE SEQUENCE [LARGE SCALE GENOMIC DNA]</scope>
    <source>
        <strain evidence="5 6">2789STDY5834866</strain>
    </source>
</reference>
<dbReference type="PANTHER" id="PTHR33375">
    <property type="entry name" value="CHROMOSOME-PARTITIONING PROTEIN PARB-RELATED"/>
    <property type="match status" value="1"/>
</dbReference>
<dbReference type="InterPro" id="IPR003115">
    <property type="entry name" value="ParB_N"/>
</dbReference>
<dbReference type="GeneID" id="90545237"/>
<evidence type="ECO:0000313" key="5">
    <source>
        <dbReference type="EMBL" id="CUN49133.1"/>
    </source>
</evidence>
<dbReference type="Pfam" id="PF17762">
    <property type="entry name" value="HTH_ParB"/>
    <property type="match status" value="1"/>
</dbReference>
<evidence type="ECO:0000256" key="2">
    <source>
        <dbReference type="ARBA" id="ARBA00022829"/>
    </source>
</evidence>
<dbReference type="GO" id="GO:0005694">
    <property type="term" value="C:chromosome"/>
    <property type="evidence" value="ECO:0007669"/>
    <property type="project" value="TreeGrafter"/>
</dbReference>
<evidence type="ECO:0000313" key="6">
    <source>
        <dbReference type="Proteomes" id="UP000095362"/>
    </source>
</evidence>
<organism evidence="5 6">
    <name type="scientific">Coprococcus comes</name>
    <dbReference type="NCBI Taxonomy" id="410072"/>
    <lineage>
        <taxon>Bacteria</taxon>
        <taxon>Bacillati</taxon>
        <taxon>Bacillota</taxon>
        <taxon>Clostridia</taxon>
        <taxon>Lachnospirales</taxon>
        <taxon>Lachnospiraceae</taxon>
        <taxon>Coprococcus</taxon>
    </lineage>
</organism>
<gene>
    <name evidence="5" type="primary">parB_2</name>
    <name evidence="5" type="ORF">ERS852481_00293</name>
</gene>
<keyword evidence="2" id="KW-0159">Chromosome partition</keyword>
<dbReference type="CDD" id="cd16407">
    <property type="entry name" value="ParB_N_like"/>
    <property type="match status" value="1"/>
</dbReference>
<sequence>MARSRETKIELTAYDDLFQTDESREEAKLSKIRDIPISEIDEFPDHPFKVLMDEDMEQLVESIKRNGVMTPATVRLKEDGRYELISGHRRKKACELAGLETLKCEVKELTRDEAIIVMVESNLQRSVILPSEKAFAYKMRLEAMKRQAGRPPKENASPLATNLSKGRSDEELGELVGESKDQIRRYIRLTELVPEILQMVDERQIAFRPAVEVSYLTEEQQYTLLEAMEYNDATPSLAQAIKMKKYNQDGKLTSEVIQSIMEEEKPNQKEKPAFRDERITKLIPKTVPRGQETDFVVKALEFYNRHLQRNKAHER</sequence>
<dbReference type="RefSeq" id="WP_038671851.1">
    <property type="nucleotide sequence ID" value="NZ_CYZK01000001.1"/>
</dbReference>
<dbReference type="InterPro" id="IPR036086">
    <property type="entry name" value="ParB/Sulfiredoxin_sf"/>
</dbReference>
<comment type="similarity">
    <text evidence="1">Belongs to the ParB family.</text>
</comment>
<dbReference type="NCBIfam" id="TIGR00180">
    <property type="entry name" value="parB_part"/>
    <property type="match status" value="1"/>
</dbReference>
<dbReference type="GO" id="GO:0045881">
    <property type="term" value="P:positive regulation of sporulation resulting in formation of a cellular spore"/>
    <property type="evidence" value="ECO:0007669"/>
    <property type="project" value="TreeGrafter"/>
</dbReference>
<evidence type="ECO:0000256" key="1">
    <source>
        <dbReference type="ARBA" id="ARBA00006295"/>
    </source>
</evidence>
<dbReference type="SMART" id="SM00470">
    <property type="entry name" value="ParB"/>
    <property type="match status" value="1"/>
</dbReference>
<accession>A0A173XBV1</accession>
<dbReference type="Pfam" id="PF02195">
    <property type="entry name" value="ParB_N"/>
    <property type="match status" value="1"/>
</dbReference>
<dbReference type="InterPro" id="IPR004437">
    <property type="entry name" value="ParB/RepB/Spo0J"/>
</dbReference>